<feature type="domain" description="DinB-like" evidence="1">
    <location>
        <begin position="14"/>
        <end position="145"/>
    </location>
</feature>
<dbReference type="InterPro" id="IPR034660">
    <property type="entry name" value="DinB/YfiT-like"/>
</dbReference>
<dbReference type="RefSeq" id="WP_049739831.1">
    <property type="nucleotide sequence ID" value="NZ_BJON01000002.1"/>
</dbReference>
<dbReference type="EMBL" id="BJON01000002">
    <property type="protein sequence ID" value="GED66983.1"/>
    <property type="molecule type" value="Genomic_DNA"/>
</dbReference>
<dbReference type="Pfam" id="PF12867">
    <property type="entry name" value="DinB_2"/>
    <property type="match status" value="1"/>
</dbReference>
<reference evidence="3" key="2">
    <citation type="submission" date="2015-07" db="EMBL/GenBank/DDBJ databases">
        <title>MeaNS - Measles Nucleotide Surveillance Program.</title>
        <authorList>
            <person name="Tran T."/>
            <person name="Druce J."/>
        </authorList>
    </citation>
    <scope>NUCLEOTIDE SEQUENCE</scope>
    <source>
        <strain evidence="3">DSM 9887</strain>
    </source>
</reference>
<comment type="caution">
    <text evidence="3">The sequence shown here is derived from an EMBL/GenBank/DDBJ whole genome shotgun (WGS) entry which is preliminary data.</text>
</comment>
<reference evidence="4" key="1">
    <citation type="submission" date="2015-07" db="EMBL/GenBank/DDBJ databases">
        <title>Genome sequencing project for genomic taxonomy and phylogenomics of Bacillus-like bacteria.</title>
        <authorList>
            <person name="Liu B."/>
            <person name="Wang J."/>
            <person name="Zhu Y."/>
            <person name="Liu G."/>
            <person name="Chen Q."/>
            <person name="Chen Z."/>
            <person name="Lan J."/>
            <person name="Che J."/>
            <person name="Ge C."/>
            <person name="Shi H."/>
            <person name="Pan Z."/>
            <person name="Liu X."/>
        </authorList>
    </citation>
    <scope>NUCLEOTIDE SEQUENCE [LARGE SCALE GENOMIC DNA]</scope>
    <source>
        <strain evidence="4">DSM 9887</strain>
    </source>
</reference>
<dbReference type="OrthoDB" id="2853529at2"/>
<evidence type="ECO:0000313" key="2">
    <source>
        <dbReference type="EMBL" id="GED66983.1"/>
    </source>
</evidence>
<evidence type="ECO:0000313" key="4">
    <source>
        <dbReference type="Proteomes" id="UP000036834"/>
    </source>
</evidence>
<accession>A0A0K9YRJ2</accession>
<sequence length="158" mass="17626">MSQIDIQAYLDLHAHLAEAIKGLTTEELHWKETAESWSVTEVLTHLLDHHLVVSFRIRDVLSGTTVQLPAFNQDNWVNGQKANESDPEEILQAYNALLRYNSQLFTRLAPEDAGKTGISHKGDAVRVVDIAAGFIKHVHHHIGQIDRIKQAQAAHSVG</sequence>
<reference evidence="2 5" key="3">
    <citation type="submission" date="2019-06" db="EMBL/GenBank/DDBJ databases">
        <title>Whole genome shotgun sequence of Brevibacillus reuszeri NBRC 15719.</title>
        <authorList>
            <person name="Hosoyama A."/>
            <person name="Uohara A."/>
            <person name="Ohji S."/>
            <person name="Ichikawa N."/>
        </authorList>
    </citation>
    <scope>NUCLEOTIDE SEQUENCE [LARGE SCALE GENOMIC DNA]</scope>
    <source>
        <strain evidence="2 5">NBRC 15719</strain>
    </source>
</reference>
<evidence type="ECO:0000313" key="5">
    <source>
        <dbReference type="Proteomes" id="UP000319578"/>
    </source>
</evidence>
<dbReference type="SUPFAM" id="SSF109854">
    <property type="entry name" value="DinB/YfiT-like putative metalloenzymes"/>
    <property type="match status" value="1"/>
</dbReference>
<dbReference type="AlphaFoldDB" id="A0A0K9YRJ2"/>
<dbReference type="PATRIC" id="fig|54915.3.peg.2753"/>
<dbReference type="InterPro" id="IPR024775">
    <property type="entry name" value="DinB-like"/>
</dbReference>
<dbReference type="EMBL" id="LGIQ01000009">
    <property type="protein sequence ID" value="KNB70810.1"/>
    <property type="molecule type" value="Genomic_DNA"/>
</dbReference>
<dbReference type="Gene3D" id="1.20.120.450">
    <property type="entry name" value="dinb family like domain"/>
    <property type="match status" value="1"/>
</dbReference>
<organism evidence="3 4">
    <name type="scientific">Brevibacillus reuszeri</name>
    <dbReference type="NCBI Taxonomy" id="54915"/>
    <lineage>
        <taxon>Bacteria</taxon>
        <taxon>Bacillati</taxon>
        <taxon>Bacillota</taxon>
        <taxon>Bacilli</taxon>
        <taxon>Bacillales</taxon>
        <taxon>Paenibacillaceae</taxon>
        <taxon>Brevibacillus</taxon>
    </lineage>
</organism>
<dbReference type="STRING" id="54915.ADS79_18315"/>
<dbReference type="Proteomes" id="UP000319578">
    <property type="component" value="Unassembled WGS sequence"/>
</dbReference>
<dbReference type="Proteomes" id="UP000036834">
    <property type="component" value="Unassembled WGS sequence"/>
</dbReference>
<evidence type="ECO:0000313" key="3">
    <source>
        <dbReference type="EMBL" id="KNB70810.1"/>
    </source>
</evidence>
<evidence type="ECO:0000259" key="1">
    <source>
        <dbReference type="Pfam" id="PF12867"/>
    </source>
</evidence>
<protein>
    <recommendedName>
        <fullName evidence="1">DinB-like domain-containing protein</fullName>
    </recommendedName>
</protein>
<gene>
    <name evidence="3" type="ORF">ADS79_18315</name>
    <name evidence="2" type="ORF">BRE01_06850</name>
</gene>
<name>A0A0K9YRJ2_9BACL</name>
<keyword evidence="5" id="KW-1185">Reference proteome</keyword>
<proteinExistence type="predicted"/>